<keyword evidence="5" id="KW-0378">Hydrolase</keyword>
<dbReference type="InterPro" id="IPR003140">
    <property type="entry name" value="PLipase/COase/thioEstase"/>
</dbReference>
<evidence type="ECO:0000256" key="4">
    <source>
        <dbReference type="ARBA" id="ARBA00022487"/>
    </source>
</evidence>
<evidence type="ECO:0000259" key="10">
    <source>
        <dbReference type="Pfam" id="PF02230"/>
    </source>
</evidence>
<evidence type="ECO:0000256" key="7">
    <source>
        <dbReference type="ARBA" id="ARBA00029392"/>
    </source>
</evidence>
<sequence>MSTLSAVRVAAKAEPAQQAMIIFHGLGDSGSGWSFLAEYIQRDLAFSKTRFIFPNAPTLSIVANGNYPMPAWFNIYSWGEDRSRVDNAGLMDSLKTVERFVTEQVTSGIRPENIIVGGFSQGAALALASAVTLPIKIGGFVAFSGFGGFEDALELQKKNMNLDSPIFHGHGDIDPIVSFSKGKDVYKQLTQRFKFSNFTFNSYPGLEHGTSPEELGDAIEFVKNIYLSQ</sequence>
<dbReference type="SUPFAM" id="SSF53474">
    <property type="entry name" value="alpha/beta-Hydrolases"/>
    <property type="match status" value="1"/>
</dbReference>
<keyword evidence="12" id="KW-1185">Reference proteome</keyword>
<keyword evidence="6" id="KW-0276">Fatty acid metabolism</keyword>
<dbReference type="eggNOG" id="KOG2112">
    <property type="taxonomic scope" value="Eukaryota"/>
</dbReference>
<dbReference type="EC" id="3.1.2.22" evidence="2"/>
<evidence type="ECO:0000256" key="5">
    <source>
        <dbReference type="ARBA" id="ARBA00022801"/>
    </source>
</evidence>
<keyword evidence="6" id="KW-0443">Lipid metabolism</keyword>
<dbReference type="GO" id="GO:0006631">
    <property type="term" value="P:fatty acid metabolic process"/>
    <property type="evidence" value="ECO:0007669"/>
    <property type="project" value="UniProtKB-KW"/>
</dbReference>
<dbReference type="OrthoDB" id="2418081at2759"/>
<organism evidence="11 12">
    <name type="scientific">Eremothecium cymbalariae (strain CBS 270.75 / DBVPG 7215 / KCTC 17166 / NRRL Y-17582)</name>
    <name type="common">Yeast</name>
    <dbReference type="NCBI Taxonomy" id="931890"/>
    <lineage>
        <taxon>Eukaryota</taxon>
        <taxon>Fungi</taxon>
        <taxon>Dikarya</taxon>
        <taxon>Ascomycota</taxon>
        <taxon>Saccharomycotina</taxon>
        <taxon>Saccharomycetes</taxon>
        <taxon>Saccharomycetales</taxon>
        <taxon>Saccharomycetaceae</taxon>
        <taxon>Eremothecium</taxon>
    </lineage>
</organism>
<reference evidence="12" key="1">
    <citation type="journal article" date="2012" name="G3 (Bethesda)">
        <title>Pichia sorbitophila, an interspecies yeast hybrid reveals early steps of genome resolution following polyploidization.</title>
        <authorList>
            <person name="Leh Louis V."/>
            <person name="Despons L."/>
            <person name="Friedrich A."/>
            <person name="Martin T."/>
            <person name="Durrens P."/>
            <person name="Casaregola S."/>
            <person name="Neuveglise C."/>
            <person name="Fairhead C."/>
            <person name="Marck C."/>
            <person name="Cruz J.A."/>
            <person name="Straub M.L."/>
            <person name="Kugler V."/>
            <person name="Sacerdot C."/>
            <person name="Uzunov Z."/>
            <person name="Thierry A."/>
            <person name="Weiss S."/>
            <person name="Bleykasten C."/>
            <person name="De Montigny J."/>
            <person name="Jacques N."/>
            <person name="Jung P."/>
            <person name="Lemaire M."/>
            <person name="Mallet S."/>
            <person name="Morel G."/>
            <person name="Richard G.F."/>
            <person name="Sarkar A."/>
            <person name="Savel G."/>
            <person name="Schacherer J."/>
            <person name="Seret M.L."/>
            <person name="Talla E."/>
            <person name="Samson G."/>
            <person name="Jubin C."/>
            <person name="Poulain J."/>
            <person name="Vacherie B."/>
            <person name="Barbe V."/>
            <person name="Pelletier E."/>
            <person name="Sherman D.J."/>
            <person name="Westhof E."/>
            <person name="Weissenbach J."/>
            <person name="Baret P.V."/>
            <person name="Wincker P."/>
            <person name="Gaillardin C."/>
            <person name="Dujon B."/>
            <person name="Souciet J.L."/>
        </authorList>
    </citation>
    <scope>NUCLEOTIDE SEQUENCE [LARGE SCALE GENOMIC DNA]</scope>
    <source>
        <strain evidence="12">CBS 270.75 / DBVPG 7215 / KCTC 17166 / NRRL Y-17582</strain>
    </source>
</reference>
<dbReference type="OMA" id="WYDILAM"/>
<evidence type="ECO:0000256" key="3">
    <source>
        <dbReference type="ARBA" id="ARBA00014923"/>
    </source>
</evidence>
<name>G8JTF9_ERECY</name>
<dbReference type="GeneID" id="11471286"/>
<evidence type="ECO:0000256" key="6">
    <source>
        <dbReference type="ARBA" id="ARBA00022832"/>
    </source>
</evidence>
<evidence type="ECO:0000256" key="8">
    <source>
        <dbReference type="ARBA" id="ARBA00031195"/>
    </source>
</evidence>
<dbReference type="PANTHER" id="PTHR10655:SF17">
    <property type="entry name" value="LYSOPHOSPHOLIPASE-LIKE PROTEIN 1"/>
    <property type="match status" value="1"/>
</dbReference>
<dbReference type="GO" id="GO:0052689">
    <property type="term" value="F:carboxylic ester hydrolase activity"/>
    <property type="evidence" value="ECO:0007669"/>
    <property type="project" value="UniProtKB-KW"/>
</dbReference>
<dbReference type="STRING" id="931890.G8JTF9"/>
<dbReference type="Gene3D" id="3.40.50.1820">
    <property type="entry name" value="alpha/beta hydrolase"/>
    <property type="match status" value="1"/>
</dbReference>
<dbReference type="InterPro" id="IPR029058">
    <property type="entry name" value="AB_hydrolase_fold"/>
</dbReference>
<dbReference type="KEGG" id="erc:Ecym_4247"/>
<dbReference type="InParanoid" id="G8JTF9"/>
<gene>
    <name evidence="11" type="ordered locus">Ecym_4247</name>
</gene>
<protein>
    <recommendedName>
        <fullName evidence="3">Acyl-protein thioesterase 1</fullName>
        <ecNumber evidence="2">3.1.2.22</ecNumber>
    </recommendedName>
    <alternativeName>
        <fullName evidence="8">Palmitoyl-protein hydrolase</fullName>
    </alternativeName>
</protein>
<dbReference type="FunCoup" id="G8JTF9">
    <property type="interactions" value="460"/>
</dbReference>
<comment type="function">
    <text evidence="7">Hydrolyzes fatty acids from S-acylated cysteine residues in proteins with a strong preference for palmitoylated G-alpha proteins over other acyl substrates. Mediates the deacylation of G-alpha proteins such as GPA1 in vivo, but has weak or no activity toward palmitoylated Ras proteins. Has weak lysophospholipase activity in vitro; however such activity may not exist in vivo.</text>
</comment>
<dbReference type="GO" id="GO:0008474">
    <property type="term" value="F:palmitoyl-(protein) hydrolase activity"/>
    <property type="evidence" value="ECO:0007669"/>
    <property type="project" value="UniProtKB-EC"/>
</dbReference>
<dbReference type="PANTHER" id="PTHR10655">
    <property type="entry name" value="LYSOPHOSPHOLIPASE-RELATED"/>
    <property type="match status" value="1"/>
</dbReference>
<keyword evidence="4" id="KW-0719">Serine esterase</keyword>
<feature type="domain" description="Phospholipase/carboxylesterase/thioesterase" evidence="10">
    <location>
        <begin position="7"/>
        <end position="223"/>
    </location>
</feature>
<evidence type="ECO:0000256" key="2">
    <source>
        <dbReference type="ARBA" id="ARBA00012423"/>
    </source>
</evidence>
<dbReference type="HOGENOM" id="CLU_049413_3_8_1"/>
<dbReference type="Pfam" id="PF02230">
    <property type="entry name" value="Abhydrolase_2"/>
    <property type="match status" value="1"/>
</dbReference>
<accession>G8JTF9</accession>
<dbReference type="EMBL" id="CP002500">
    <property type="protein sequence ID" value="AET39312.1"/>
    <property type="molecule type" value="Genomic_DNA"/>
</dbReference>
<evidence type="ECO:0000256" key="9">
    <source>
        <dbReference type="ARBA" id="ARBA00047337"/>
    </source>
</evidence>
<dbReference type="InterPro" id="IPR050565">
    <property type="entry name" value="LYPA1-2/EST-like"/>
</dbReference>
<evidence type="ECO:0000313" key="12">
    <source>
        <dbReference type="Proteomes" id="UP000006790"/>
    </source>
</evidence>
<evidence type="ECO:0000256" key="1">
    <source>
        <dbReference type="ARBA" id="ARBA00006499"/>
    </source>
</evidence>
<dbReference type="Proteomes" id="UP000006790">
    <property type="component" value="Chromosome 4"/>
</dbReference>
<dbReference type="AlphaFoldDB" id="G8JTF9"/>
<proteinExistence type="inferred from homology"/>
<evidence type="ECO:0000313" key="11">
    <source>
        <dbReference type="EMBL" id="AET39312.1"/>
    </source>
</evidence>
<comment type="catalytic activity">
    <reaction evidence="9">
        <text>S-hexadecanoyl-L-cysteinyl-[protein] + H2O = L-cysteinyl-[protein] + hexadecanoate + H(+)</text>
        <dbReference type="Rhea" id="RHEA:19233"/>
        <dbReference type="Rhea" id="RHEA-COMP:10131"/>
        <dbReference type="Rhea" id="RHEA-COMP:11032"/>
        <dbReference type="ChEBI" id="CHEBI:7896"/>
        <dbReference type="ChEBI" id="CHEBI:15377"/>
        <dbReference type="ChEBI" id="CHEBI:15378"/>
        <dbReference type="ChEBI" id="CHEBI:29950"/>
        <dbReference type="ChEBI" id="CHEBI:74151"/>
        <dbReference type="EC" id="3.1.2.22"/>
    </reaction>
</comment>
<dbReference type="GO" id="GO:0005737">
    <property type="term" value="C:cytoplasm"/>
    <property type="evidence" value="ECO:0007669"/>
    <property type="project" value="TreeGrafter"/>
</dbReference>
<dbReference type="RefSeq" id="XP_003646129.1">
    <property type="nucleotide sequence ID" value="XM_003646081.1"/>
</dbReference>
<comment type="similarity">
    <text evidence="1">Belongs to the AB hydrolase superfamily. AB hydrolase 2 family.</text>
</comment>